<reference evidence="2" key="1">
    <citation type="submission" date="2020-06" db="EMBL/GenBank/DDBJ databases">
        <title>WGS assembly of Ceratodon purpureus strain R40.</title>
        <authorList>
            <person name="Carey S.B."/>
            <person name="Jenkins J."/>
            <person name="Shu S."/>
            <person name="Lovell J.T."/>
            <person name="Sreedasyam A."/>
            <person name="Maumus F."/>
            <person name="Tiley G.P."/>
            <person name="Fernandez-Pozo N."/>
            <person name="Barry K."/>
            <person name="Chen C."/>
            <person name="Wang M."/>
            <person name="Lipzen A."/>
            <person name="Daum C."/>
            <person name="Saski C.A."/>
            <person name="Payton A.C."/>
            <person name="Mcbreen J.C."/>
            <person name="Conrad R.E."/>
            <person name="Kollar L.M."/>
            <person name="Olsson S."/>
            <person name="Huttunen S."/>
            <person name="Landis J.B."/>
            <person name="Wickett N.J."/>
            <person name="Johnson M.G."/>
            <person name="Rensing S.A."/>
            <person name="Grimwood J."/>
            <person name="Schmutz J."/>
            <person name="Mcdaniel S.F."/>
        </authorList>
    </citation>
    <scope>NUCLEOTIDE SEQUENCE</scope>
    <source>
        <strain evidence="2">R40</strain>
    </source>
</reference>
<name>A0A8T0I9J7_CERPU</name>
<evidence type="ECO:0000313" key="2">
    <source>
        <dbReference type="EMBL" id="KAG0579148.1"/>
    </source>
</evidence>
<gene>
    <name evidence="2" type="ORF">KC19_4G076500</name>
</gene>
<dbReference type="EMBL" id="CM026424">
    <property type="protein sequence ID" value="KAG0579148.1"/>
    <property type="molecule type" value="Genomic_DNA"/>
</dbReference>
<comment type="caution">
    <text evidence="2">The sequence shown here is derived from an EMBL/GenBank/DDBJ whole genome shotgun (WGS) entry which is preliminary data.</text>
</comment>
<evidence type="ECO:0000256" key="1">
    <source>
        <dbReference type="SAM" id="MobiDB-lite"/>
    </source>
</evidence>
<dbReference type="InterPro" id="IPR009960">
    <property type="entry name" value="Fruit_body_lectin_fun"/>
</dbReference>
<feature type="region of interest" description="Disordered" evidence="1">
    <location>
        <begin position="16"/>
        <end position="46"/>
    </location>
</feature>
<proteinExistence type="predicted"/>
<evidence type="ECO:0008006" key="4">
    <source>
        <dbReference type="Google" id="ProtNLM"/>
    </source>
</evidence>
<dbReference type="AlphaFoldDB" id="A0A8T0I9J7"/>
<evidence type="ECO:0000313" key="3">
    <source>
        <dbReference type="Proteomes" id="UP000822688"/>
    </source>
</evidence>
<keyword evidence="3" id="KW-1185">Reference proteome</keyword>
<accession>A0A8T0I9J7</accession>
<dbReference type="Proteomes" id="UP000822688">
    <property type="component" value="Chromosome 4"/>
</dbReference>
<dbReference type="SUPFAM" id="SSF63724">
    <property type="entry name" value="Cytolysin/lectin"/>
    <property type="match status" value="1"/>
</dbReference>
<organism evidence="2 3">
    <name type="scientific">Ceratodon purpureus</name>
    <name type="common">Fire moss</name>
    <name type="synonym">Dicranum purpureum</name>
    <dbReference type="NCBI Taxonomy" id="3225"/>
    <lineage>
        <taxon>Eukaryota</taxon>
        <taxon>Viridiplantae</taxon>
        <taxon>Streptophyta</taxon>
        <taxon>Embryophyta</taxon>
        <taxon>Bryophyta</taxon>
        <taxon>Bryophytina</taxon>
        <taxon>Bryopsida</taxon>
        <taxon>Dicranidae</taxon>
        <taxon>Pseudoditrichales</taxon>
        <taxon>Ditrichaceae</taxon>
        <taxon>Ceratodon</taxon>
    </lineage>
</organism>
<dbReference type="InterPro" id="IPR015926">
    <property type="entry name" value="Cytolysin/lectin"/>
</dbReference>
<sequence length="231" mass="25400">MTHLIRSCTSTILIDQPPLHSRTHPPEGYINDPFDRNSTHTSPTSSLNLLSSLHLPPGTCSQSFAHSRSFQLSSSRRPASPSEAPVTMSYAIHVRVIQTNPSNWFNIVEKTNWHYANGGTWADCDGDHTLTMGGSGTSGMLRFKNAAGDYLLVALGIHNYKRWCDIVTDAKSSDTGVVINPTYYADGSGSRGEMLWKQLANLEKTTSKGVKVKVDYYKEDGNTLYATITIS</sequence>
<protein>
    <recommendedName>
        <fullName evidence="4">Lectin</fullName>
    </recommendedName>
</protein>
<dbReference type="Pfam" id="PF07367">
    <property type="entry name" value="FB_lectin"/>
    <property type="match status" value="1"/>
</dbReference>
<dbReference type="Gene3D" id="2.60.270.20">
    <property type="entry name" value="Cytolysin/lectin"/>
    <property type="match status" value="1"/>
</dbReference>